<gene>
    <name evidence="3" type="ORF">L915_09124</name>
    <name evidence="4" type="ORF">L916_08437</name>
</gene>
<evidence type="ECO:0000313" key="4">
    <source>
        <dbReference type="EMBL" id="ETL40359.1"/>
    </source>
</evidence>
<organism evidence="4 5">
    <name type="scientific">Phytophthora nicotianae</name>
    <name type="common">Potato buckeye rot agent</name>
    <name type="synonym">Phytophthora parasitica</name>
    <dbReference type="NCBI Taxonomy" id="4792"/>
    <lineage>
        <taxon>Eukaryota</taxon>
        <taxon>Sar</taxon>
        <taxon>Stramenopiles</taxon>
        <taxon>Oomycota</taxon>
        <taxon>Peronosporomycetes</taxon>
        <taxon>Peronosporales</taxon>
        <taxon>Peronosporaceae</taxon>
        <taxon>Phytophthora</taxon>
    </lineage>
</organism>
<dbReference type="Proteomes" id="UP000053864">
    <property type="component" value="Unassembled WGS sequence"/>
</dbReference>
<proteinExistence type="predicted"/>
<feature type="compositionally biased region" description="Basic and acidic residues" evidence="2">
    <location>
        <begin position="244"/>
        <end position="280"/>
    </location>
</feature>
<dbReference type="Proteomes" id="UP000053236">
    <property type="component" value="Unassembled WGS sequence"/>
</dbReference>
<protein>
    <submittedName>
        <fullName evidence="4">Uncharacterized protein</fullName>
    </submittedName>
</protein>
<feature type="region of interest" description="Disordered" evidence="2">
    <location>
        <begin position="236"/>
        <end position="288"/>
    </location>
</feature>
<evidence type="ECO:0000256" key="2">
    <source>
        <dbReference type="SAM" id="MobiDB-lite"/>
    </source>
</evidence>
<dbReference type="AlphaFoldDB" id="W2J1P4"/>
<dbReference type="VEuPathDB" id="FungiDB:PPTG_13927"/>
<feature type="compositionally biased region" description="Polar residues" evidence="2">
    <location>
        <begin position="164"/>
        <end position="176"/>
    </location>
</feature>
<sequence length="288" mass="31991">MRMTQALESMEDRLRKALEERMQELVAVRMEHLEAEIRLAIVKQGEEILQSMGRQVVDVQQQTAAQLEFVKTCAEKKAKSIVPLHHAEENSAHKANRLSLLATMEEYKAAAVASAARYADDLIRSLGDVKSSDSYEGGVIRQVKSHQVATSDGANMLLLTSSEATSKPPTCTSRIGSSDVGDGEALDMPKRTDVQDTKATSTLVSARLSEQQSIVARALERSRALVKYKKLKCSAPGPCANKNKISESRKTKDEQIQIDFKSRSEERKELNKKTRPESYETRTIAARK</sequence>
<name>W2J1P4_PHYNI</name>
<dbReference type="EMBL" id="KI686421">
    <property type="protein sequence ID" value="ETK86222.1"/>
    <property type="molecule type" value="Genomic_DNA"/>
</dbReference>
<reference evidence="3" key="1">
    <citation type="submission" date="2013-11" db="EMBL/GenBank/DDBJ databases">
        <title>The Genome Sequence of Phytophthora parasitica CJ02B3.</title>
        <authorList>
            <consortium name="The Broad Institute Genomics Platform"/>
            <person name="Russ C."/>
            <person name="Tyler B."/>
            <person name="Panabieres F."/>
            <person name="Shan W."/>
            <person name="Tripathy S."/>
            <person name="Grunwald N."/>
            <person name="Machado M."/>
            <person name="Johnson C.S."/>
            <person name="Arredondo F."/>
            <person name="Hong C."/>
            <person name="Coffey M."/>
            <person name="Young S.K."/>
            <person name="Zeng Q."/>
            <person name="Gargeya S."/>
            <person name="Fitzgerald M."/>
            <person name="Abouelleil A."/>
            <person name="Alvarado L."/>
            <person name="Chapman S.B."/>
            <person name="Gainer-Dewar J."/>
            <person name="Goldberg J."/>
            <person name="Griggs A."/>
            <person name="Gujja S."/>
            <person name="Hansen M."/>
            <person name="Howarth C."/>
            <person name="Imamovic A."/>
            <person name="Ireland A."/>
            <person name="Larimer J."/>
            <person name="McCowan C."/>
            <person name="Murphy C."/>
            <person name="Pearson M."/>
            <person name="Poon T.W."/>
            <person name="Priest M."/>
            <person name="Roberts A."/>
            <person name="Saif S."/>
            <person name="Shea T."/>
            <person name="Sykes S."/>
            <person name="Wortman J."/>
            <person name="Nusbaum C."/>
            <person name="Birren B."/>
        </authorList>
    </citation>
    <scope>NUCLEOTIDE SEQUENCE [LARGE SCALE GENOMIC DNA]</scope>
    <source>
        <strain evidence="3">CJ02B3</strain>
    </source>
</reference>
<evidence type="ECO:0000313" key="3">
    <source>
        <dbReference type="EMBL" id="ETK86222.1"/>
    </source>
</evidence>
<dbReference type="EMBL" id="KI672840">
    <property type="protein sequence ID" value="ETL40359.1"/>
    <property type="molecule type" value="Genomic_DNA"/>
</dbReference>
<feature type="coiled-coil region" evidence="1">
    <location>
        <begin position="7"/>
        <end position="35"/>
    </location>
</feature>
<feature type="region of interest" description="Disordered" evidence="2">
    <location>
        <begin position="164"/>
        <end position="188"/>
    </location>
</feature>
<evidence type="ECO:0000256" key="1">
    <source>
        <dbReference type="SAM" id="Coils"/>
    </source>
</evidence>
<evidence type="ECO:0000313" key="5">
    <source>
        <dbReference type="Proteomes" id="UP000053864"/>
    </source>
</evidence>
<keyword evidence="1" id="KW-0175">Coiled coil</keyword>
<reference evidence="4 5" key="2">
    <citation type="submission" date="2013-11" db="EMBL/GenBank/DDBJ databases">
        <title>The Genome Sequence of Phytophthora parasitica CJ05E6.</title>
        <authorList>
            <consortium name="The Broad Institute Genomics Platform"/>
            <person name="Russ C."/>
            <person name="Tyler B."/>
            <person name="Panabieres F."/>
            <person name="Shan W."/>
            <person name="Tripathy S."/>
            <person name="Grunwald N."/>
            <person name="Machado M."/>
            <person name="Johnson C.S."/>
            <person name="Arredondo F."/>
            <person name="Hong C."/>
            <person name="Coffey M."/>
            <person name="Young S.K."/>
            <person name="Zeng Q."/>
            <person name="Gargeya S."/>
            <person name="Fitzgerald M."/>
            <person name="Abouelleil A."/>
            <person name="Alvarado L."/>
            <person name="Chapman S.B."/>
            <person name="Gainer-Dewar J."/>
            <person name="Goldberg J."/>
            <person name="Griggs A."/>
            <person name="Gujja S."/>
            <person name="Hansen M."/>
            <person name="Howarth C."/>
            <person name="Imamovic A."/>
            <person name="Ireland A."/>
            <person name="Larimer J."/>
            <person name="McCowan C."/>
            <person name="Murphy C."/>
            <person name="Pearson M."/>
            <person name="Poon T.W."/>
            <person name="Priest M."/>
            <person name="Roberts A."/>
            <person name="Saif S."/>
            <person name="Shea T."/>
            <person name="Sykes S."/>
            <person name="Wortman J."/>
            <person name="Nusbaum C."/>
            <person name="Birren B."/>
        </authorList>
    </citation>
    <scope>NUCLEOTIDE SEQUENCE [LARGE SCALE GENOMIC DNA]</scope>
    <source>
        <strain evidence="4 5">CJ05E6</strain>
    </source>
</reference>
<accession>W2J1P4</accession>